<proteinExistence type="inferred from homology"/>
<dbReference type="InterPro" id="IPR036291">
    <property type="entry name" value="NAD(P)-bd_dom_sf"/>
</dbReference>
<evidence type="ECO:0000256" key="3">
    <source>
        <dbReference type="ARBA" id="ARBA00023002"/>
    </source>
</evidence>
<evidence type="ECO:0000313" key="4">
    <source>
        <dbReference type="EMBL" id="CZR50203.1"/>
    </source>
</evidence>
<sequence>MAETTNVLITGANRGIGRALLTIYLSRPNHIVIAGLRNPSHETSQSLLSLPKASGTTLVLVKIDSSINTDAASAIKVLQEEHGIKHLDLVIANAGTVNYFGPTIDMPVEEWSKTFQINTIAPFLLFQATYPLLQSTLKLKHLMGKFVFISSSYGSITTASNPFPFDCAQYGASKAAMNYVARKLHGEVEDVVVFPAHPGWLSTEMGKQSAGIKGLEDKLGSVEESTKLLVEQIDGATREKTGGEFVVFDGSEQAW</sequence>
<dbReference type="PANTHER" id="PTHR43544:SF7">
    <property type="entry name" value="NADB-LER2"/>
    <property type="match status" value="1"/>
</dbReference>
<dbReference type="PRINTS" id="PR00081">
    <property type="entry name" value="GDHRDH"/>
</dbReference>
<dbReference type="OrthoDB" id="9876299at2759"/>
<evidence type="ECO:0000256" key="1">
    <source>
        <dbReference type="ARBA" id="ARBA00006484"/>
    </source>
</evidence>
<accession>A0A1L7WBP0</accession>
<keyword evidence="2" id="KW-0521">NADP</keyword>
<keyword evidence="3" id="KW-0560">Oxidoreductase</keyword>
<dbReference type="EMBL" id="FJOG01000001">
    <property type="protein sequence ID" value="CZR50203.1"/>
    <property type="molecule type" value="Genomic_DNA"/>
</dbReference>
<dbReference type="SUPFAM" id="SSF51735">
    <property type="entry name" value="NAD(P)-binding Rossmann-fold domains"/>
    <property type="match status" value="1"/>
</dbReference>
<dbReference type="AlphaFoldDB" id="A0A1L7WBP0"/>
<dbReference type="InterPro" id="IPR051468">
    <property type="entry name" value="Fungal_SecMetab_SDRs"/>
</dbReference>
<evidence type="ECO:0000256" key="2">
    <source>
        <dbReference type="ARBA" id="ARBA00022857"/>
    </source>
</evidence>
<dbReference type="Proteomes" id="UP000184330">
    <property type="component" value="Unassembled WGS sequence"/>
</dbReference>
<name>A0A1L7WBP0_9HELO</name>
<dbReference type="Gene3D" id="3.40.50.720">
    <property type="entry name" value="NAD(P)-binding Rossmann-like Domain"/>
    <property type="match status" value="1"/>
</dbReference>
<organism evidence="4 5">
    <name type="scientific">Phialocephala subalpina</name>
    <dbReference type="NCBI Taxonomy" id="576137"/>
    <lineage>
        <taxon>Eukaryota</taxon>
        <taxon>Fungi</taxon>
        <taxon>Dikarya</taxon>
        <taxon>Ascomycota</taxon>
        <taxon>Pezizomycotina</taxon>
        <taxon>Leotiomycetes</taxon>
        <taxon>Helotiales</taxon>
        <taxon>Mollisiaceae</taxon>
        <taxon>Phialocephala</taxon>
        <taxon>Phialocephala fortinii species complex</taxon>
    </lineage>
</organism>
<evidence type="ECO:0000313" key="5">
    <source>
        <dbReference type="Proteomes" id="UP000184330"/>
    </source>
</evidence>
<comment type="similarity">
    <text evidence="1">Belongs to the short-chain dehydrogenases/reductases (SDR) family.</text>
</comment>
<gene>
    <name evidence="4" type="ORF">PAC_00075</name>
</gene>
<protein>
    <submittedName>
        <fullName evidence="4">Related to ketoreductase</fullName>
    </submittedName>
</protein>
<dbReference type="CDD" id="cd05325">
    <property type="entry name" value="carb_red_sniffer_like_SDR_c"/>
    <property type="match status" value="1"/>
</dbReference>
<dbReference type="PANTHER" id="PTHR43544">
    <property type="entry name" value="SHORT-CHAIN DEHYDROGENASE/REDUCTASE"/>
    <property type="match status" value="1"/>
</dbReference>
<reference evidence="4 5" key="1">
    <citation type="submission" date="2016-03" db="EMBL/GenBank/DDBJ databases">
        <authorList>
            <person name="Ploux O."/>
        </authorList>
    </citation>
    <scope>NUCLEOTIDE SEQUENCE [LARGE SCALE GENOMIC DNA]</scope>
    <source>
        <strain evidence="4 5">UAMH 11012</strain>
    </source>
</reference>
<dbReference type="GO" id="GO:0016491">
    <property type="term" value="F:oxidoreductase activity"/>
    <property type="evidence" value="ECO:0007669"/>
    <property type="project" value="UniProtKB-KW"/>
</dbReference>
<dbReference type="InterPro" id="IPR002347">
    <property type="entry name" value="SDR_fam"/>
</dbReference>
<dbReference type="GO" id="GO:0005737">
    <property type="term" value="C:cytoplasm"/>
    <property type="evidence" value="ECO:0007669"/>
    <property type="project" value="TreeGrafter"/>
</dbReference>
<keyword evidence="5" id="KW-1185">Reference proteome</keyword>
<dbReference type="Pfam" id="PF00106">
    <property type="entry name" value="adh_short"/>
    <property type="match status" value="1"/>
</dbReference>